<dbReference type="GO" id="GO:0004674">
    <property type="term" value="F:protein serine/threonine kinase activity"/>
    <property type="evidence" value="ECO:0007669"/>
    <property type="project" value="UniProtKB-KW"/>
</dbReference>
<reference evidence="15" key="1">
    <citation type="submission" date="2015-07" db="EMBL/GenBank/DDBJ databases">
        <title>Transcriptome Assembly of Anthurium amnicola.</title>
        <authorList>
            <person name="Suzuki J."/>
        </authorList>
    </citation>
    <scope>NUCLEOTIDE SEQUENCE</scope>
</reference>
<keyword evidence="8 15" id="KW-0418">Kinase</keyword>
<keyword evidence="4 13" id="KW-0812">Transmembrane</keyword>
<evidence type="ECO:0000259" key="14">
    <source>
        <dbReference type="PROSITE" id="PS51473"/>
    </source>
</evidence>
<dbReference type="InterPro" id="IPR002902">
    <property type="entry name" value="GNK2"/>
</dbReference>
<dbReference type="PANTHER" id="PTHR27002">
    <property type="entry name" value="RECEPTOR-LIKE SERINE/THREONINE-PROTEIN KINASE SD1-8"/>
    <property type="match status" value="1"/>
</dbReference>
<feature type="non-terminal residue" evidence="15">
    <location>
        <position position="1"/>
    </location>
</feature>
<gene>
    <name evidence="15" type="primary">CRK27</name>
    <name evidence="15" type="ORF">g.23192</name>
</gene>
<dbReference type="InterPro" id="IPR038408">
    <property type="entry name" value="GNK2_sf"/>
</dbReference>
<evidence type="ECO:0000256" key="7">
    <source>
        <dbReference type="ARBA" id="ARBA00022741"/>
    </source>
</evidence>
<feature type="non-terminal residue" evidence="15">
    <location>
        <position position="174"/>
    </location>
</feature>
<dbReference type="GO" id="GO:0005886">
    <property type="term" value="C:plasma membrane"/>
    <property type="evidence" value="ECO:0007669"/>
    <property type="project" value="TreeGrafter"/>
</dbReference>
<evidence type="ECO:0000256" key="12">
    <source>
        <dbReference type="SAM" id="MobiDB-lite"/>
    </source>
</evidence>
<organism evidence="15">
    <name type="scientific">Anthurium amnicola</name>
    <dbReference type="NCBI Taxonomy" id="1678845"/>
    <lineage>
        <taxon>Eukaryota</taxon>
        <taxon>Viridiplantae</taxon>
        <taxon>Streptophyta</taxon>
        <taxon>Embryophyta</taxon>
        <taxon>Tracheophyta</taxon>
        <taxon>Spermatophyta</taxon>
        <taxon>Magnoliopsida</taxon>
        <taxon>Liliopsida</taxon>
        <taxon>Araceae</taxon>
        <taxon>Pothoideae</taxon>
        <taxon>Potheae</taxon>
        <taxon>Anthurium</taxon>
    </lineage>
</organism>
<keyword evidence="10 13" id="KW-1133">Transmembrane helix</keyword>
<evidence type="ECO:0000313" key="15">
    <source>
        <dbReference type="EMBL" id="JAT57137.1"/>
    </source>
</evidence>
<keyword evidence="3" id="KW-0808">Transferase</keyword>
<dbReference type="PROSITE" id="PS51473">
    <property type="entry name" value="GNK2"/>
    <property type="match status" value="1"/>
</dbReference>
<evidence type="ECO:0000256" key="5">
    <source>
        <dbReference type="ARBA" id="ARBA00022729"/>
    </source>
</evidence>
<keyword evidence="7" id="KW-0547">Nucleotide-binding</keyword>
<dbReference type="EMBL" id="GDJX01010799">
    <property type="protein sequence ID" value="JAT57137.1"/>
    <property type="molecule type" value="Transcribed_RNA"/>
</dbReference>
<name>A0A1D1YR70_9ARAE</name>
<keyword evidence="9" id="KW-0067">ATP-binding</keyword>
<feature type="domain" description="Gnk2-homologous" evidence="14">
    <location>
        <begin position="1"/>
        <end position="48"/>
    </location>
</feature>
<evidence type="ECO:0000256" key="8">
    <source>
        <dbReference type="ARBA" id="ARBA00022777"/>
    </source>
</evidence>
<sequence>GLAQCTMDLSEGNCDGCLRDLVGELPRGKVGGQVPGVSCLLRFEATPFFSLSVLSPPPSTTPQPPPPPEGSGSPSPPADGAGGNSTGGSTATGKKNNASKVLIIVIILVVAAVVLLVAMVICLKRRRKKRVLNGVKEQHIGSAESLLFDFGTLRNATGNFAGVSKLGEGGFGPV</sequence>
<evidence type="ECO:0000256" key="4">
    <source>
        <dbReference type="ARBA" id="ARBA00022692"/>
    </source>
</evidence>
<keyword evidence="11 13" id="KW-0472">Membrane</keyword>
<protein>
    <submittedName>
        <fullName evidence="15">Cysteine-rich receptor-like protein kinase 27</fullName>
    </submittedName>
</protein>
<keyword evidence="6" id="KW-0677">Repeat</keyword>
<comment type="subcellular location">
    <subcellularLocation>
        <location evidence="1">Membrane</location>
        <topology evidence="1">Single-pass membrane protein</topology>
    </subcellularLocation>
</comment>
<feature type="compositionally biased region" description="Pro residues" evidence="12">
    <location>
        <begin position="55"/>
        <end position="77"/>
    </location>
</feature>
<evidence type="ECO:0000256" key="10">
    <source>
        <dbReference type="ARBA" id="ARBA00022989"/>
    </source>
</evidence>
<evidence type="ECO:0000256" key="9">
    <source>
        <dbReference type="ARBA" id="ARBA00022840"/>
    </source>
</evidence>
<evidence type="ECO:0000256" key="2">
    <source>
        <dbReference type="ARBA" id="ARBA00022527"/>
    </source>
</evidence>
<proteinExistence type="predicted"/>
<evidence type="ECO:0000256" key="1">
    <source>
        <dbReference type="ARBA" id="ARBA00004167"/>
    </source>
</evidence>
<keyword evidence="2" id="KW-0723">Serine/threonine-protein kinase</keyword>
<evidence type="ECO:0000256" key="6">
    <source>
        <dbReference type="ARBA" id="ARBA00022737"/>
    </source>
</evidence>
<accession>A0A1D1YR70</accession>
<dbReference type="CDD" id="cd23509">
    <property type="entry name" value="Gnk2-like"/>
    <property type="match status" value="1"/>
</dbReference>
<keyword evidence="5" id="KW-0732">Signal</keyword>
<dbReference type="GO" id="GO:0005524">
    <property type="term" value="F:ATP binding"/>
    <property type="evidence" value="ECO:0007669"/>
    <property type="project" value="UniProtKB-KW"/>
</dbReference>
<dbReference type="Gene3D" id="3.30.430.20">
    <property type="entry name" value="Gnk2 domain, C-X8-C-X2-C motif"/>
    <property type="match status" value="1"/>
</dbReference>
<keyword evidence="15" id="KW-0675">Receptor</keyword>
<feature type="region of interest" description="Disordered" evidence="12">
    <location>
        <begin position="54"/>
        <end position="92"/>
    </location>
</feature>
<feature type="transmembrane region" description="Helical" evidence="13">
    <location>
        <begin position="101"/>
        <end position="123"/>
    </location>
</feature>
<dbReference type="PANTHER" id="PTHR27002:SF181">
    <property type="entry name" value="RECEPTOR-LIKE SERINE_THREONINE-PROTEIN KINASE"/>
    <property type="match status" value="1"/>
</dbReference>
<evidence type="ECO:0000256" key="11">
    <source>
        <dbReference type="ARBA" id="ARBA00023136"/>
    </source>
</evidence>
<dbReference type="AlphaFoldDB" id="A0A1D1YR70"/>
<evidence type="ECO:0000256" key="13">
    <source>
        <dbReference type="SAM" id="Phobius"/>
    </source>
</evidence>
<evidence type="ECO:0000256" key="3">
    <source>
        <dbReference type="ARBA" id="ARBA00022679"/>
    </source>
</evidence>